<comment type="caution">
    <text evidence="1">The sequence shown here is derived from an EMBL/GenBank/DDBJ whole genome shotgun (WGS) entry which is preliminary data.</text>
</comment>
<accession>A0ABT2JWE4</accession>
<proteinExistence type="predicted"/>
<evidence type="ECO:0000313" key="1">
    <source>
        <dbReference type="EMBL" id="MCT2592227.1"/>
    </source>
</evidence>
<sequence>MSDLQFYVHFIQESKVLGVDLRSAPEVWESNLGGEYVDDFRKNYGRRDYGLIEISFQKAQRTWECFGVSLQVHRLAMTDVDIIPEPLSRKFGEFRSHLPYEALLSGGLMLDRVVDSPDDALQVFEARDSIRRVQVLVANVATGGISAGDVWAITSGSLSR</sequence>
<evidence type="ECO:0000313" key="2">
    <source>
        <dbReference type="Proteomes" id="UP001156389"/>
    </source>
</evidence>
<reference evidence="1 2" key="1">
    <citation type="submission" date="2021-10" db="EMBL/GenBank/DDBJ databases">
        <title>Streptomyces gossypii sp. nov., isolated from soil collected from cotton field.</title>
        <authorList>
            <person name="Ge X."/>
            <person name="Chen X."/>
            <person name="Liu W."/>
        </authorList>
    </citation>
    <scope>NUCLEOTIDE SEQUENCE [LARGE SCALE GENOMIC DNA]</scope>
    <source>
        <strain evidence="1 2">N2-109</strain>
    </source>
</reference>
<keyword evidence="2" id="KW-1185">Reference proteome</keyword>
<dbReference type="EMBL" id="JAJAGO010000009">
    <property type="protein sequence ID" value="MCT2592227.1"/>
    <property type="molecule type" value="Genomic_DNA"/>
</dbReference>
<organism evidence="1 2">
    <name type="scientific">Streptomyces gossypii</name>
    <dbReference type="NCBI Taxonomy" id="2883101"/>
    <lineage>
        <taxon>Bacteria</taxon>
        <taxon>Bacillati</taxon>
        <taxon>Actinomycetota</taxon>
        <taxon>Actinomycetes</taxon>
        <taxon>Kitasatosporales</taxon>
        <taxon>Streptomycetaceae</taxon>
        <taxon>Streptomyces</taxon>
    </lineage>
</organism>
<name>A0ABT2JWE4_9ACTN</name>
<dbReference type="Proteomes" id="UP001156389">
    <property type="component" value="Unassembled WGS sequence"/>
</dbReference>
<dbReference type="RefSeq" id="WP_260219548.1">
    <property type="nucleotide sequence ID" value="NZ_JAJAGO010000009.1"/>
</dbReference>
<protein>
    <submittedName>
        <fullName evidence="1">Uncharacterized protein</fullName>
    </submittedName>
</protein>
<gene>
    <name evidence="1" type="ORF">LHJ74_20365</name>
</gene>